<reference evidence="1 2" key="1">
    <citation type="submission" date="2020-02" db="EMBL/GenBank/DDBJ databases">
        <authorList>
            <person name="Ferguson B K."/>
        </authorList>
    </citation>
    <scope>NUCLEOTIDE SEQUENCE [LARGE SCALE GENOMIC DNA]</scope>
</reference>
<protein>
    <submittedName>
        <fullName evidence="1">Uncharacterized protein</fullName>
    </submittedName>
</protein>
<dbReference type="AlphaFoldDB" id="A0A6H5IIB4"/>
<accession>A0A6H5IIB4</accession>
<proteinExistence type="predicted"/>
<name>A0A6H5IIB4_9HYME</name>
<dbReference type="EMBL" id="CADCXV010000815">
    <property type="protein sequence ID" value="CAB0036422.1"/>
    <property type="molecule type" value="Genomic_DNA"/>
</dbReference>
<organism evidence="1 2">
    <name type="scientific">Trichogramma brassicae</name>
    <dbReference type="NCBI Taxonomy" id="86971"/>
    <lineage>
        <taxon>Eukaryota</taxon>
        <taxon>Metazoa</taxon>
        <taxon>Ecdysozoa</taxon>
        <taxon>Arthropoda</taxon>
        <taxon>Hexapoda</taxon>
        <taxon>Insecta</taxon>
        <taxon>Pterygota</taxon>
        <taxon>Neoptera</taxon>
        <taxon>Endopterygota</taxon>
        <taxon>Hymenoptera</taxon>
        <taxon>Apocrita</taxon>
        <taxon>Proctotrupomorpha</taxon>
        <taxon>Chalcidoidea</taxon>
        <taxon>Trichogrammatidae</taxon>
        <taxon>Trichogramma</taxon>
    </lineage>
</organism>
<sequence>MKRMSDRCVQLYNKGDSRMPPTRCRAAVAAAAAAAAHTHLVGSTSRGFEYVCGCVCGSTMTASTPMPSQQNEIKVRSYVEQAYNDNARIQDYESDVDDFTIATQVNDNSDVSLLSLDLEPIILKTEEKRKLVVSAATVRREREQDVNDSEHHELAETRKRAAMVESLMAHRMRTPSPEPEMIKLLASDDAYRFDT</sequence>
<evidence type="ECO:0000313" key="1">
    <source>
        <dbReference type="EMBL" id="CAB0036422.1"/>
    </source>
</evidence>
<evidence type="ECO:0000313" key="2">
    <source>
        <dbReference type="Proteomes" id="UP000479190"/>
    </source>
</evidence>
<dbReference type="Proteomes" id="UP000479190">
    <property type="component" value="Unassembled WGS sequence"/>
</dbReference>
<gene>
    <name evidence="1" type="ORF">TBRA_LOCUS8290</name>
</gene>
<keyword evidence="2" id="KW-1185">Reference proteome</keyword>